<name>A0ABR5TN80_9BACL</name>
<evidence type="ECO:0000259" key="7">
    <source>
        <dbReference type="PROSITE" id="PS50043"/>
    </source>
</evidence>
<dbReference type="Gene3D" id="3.40.50.2300">
    <property type="match status" value="1"/>
</dbReference>
<dbReference type="InterPro" id="IPR011006">
    <property type="entry name" value="CheY-like_superfamily"/>
</dbReference>
<dbReference type="Gene3D" id="1.10.10.10">
    <property type="entry name" value="Winged helix-like DNA-binding domain superfamily/Winged helix DNA-binding domain"/>
    <property type="match status" value="1"/>
</dbReference>
<dbReference type="Pfam" id="PF00196">
    <property type="entry name" value="GerE"/>
    <property type="match status" value="1"/>
</dbReference>
<evidence type="ECO:0000259" key="8">
    <source>
        <dbReference type="PROSITE" id="PS50110"/>
    </source>
</evidence>
<evidence type="ECO:0000256" key="5">
    <source>
        <dbReference type="ARBA" id="ARBA00023163"/>
    </source>
</evidence>
<gene>
    <name evidence="9" type="ORF">HMPREF1871_00162</name>
</gene>
<dbReference type="Proteomes" id="UP000070467">
    <property type="component" value="Unassembled WGS sequence"/>
</dbReference>
<feature type="modified residue" description="4-aspartylphosphate" evidence="6">
    <location>
        <position position="53"/>
    </location>
</feature>
<evidence type="ECO:0000256" key="1">
    <source>
        <dbReference type="ARBA" id="ARBA00022553"/>
    </source>
</evidence>
<dbReference type="InterPro" id="IPR051015">
    <property type="entry name" value="EvgA-like"/>
</dbReference>
<dbReference type="PROSITE" id="PS50043">
    <property type="entry name" value="HTH_LUXR_2"/>
    <property type="match status" value="1"/>
</dbReference>
<dbReference type="SMART" id="SM00448">
    <property type="entry name" value="REC"/>
    <property type="match status" value="1"/>
</dbReference>
<proteinExistence type="predicted"/>
<dbReference type="InterPro" id="IPR016032">
    <property type="entry name" value="Sig_transdc_resp-reg_C-effctor"/>
</dbReference>
<accession>A0ABR5TN80</accession>
<dbReference type="CDD" id="cd06170">
    <property type="entry name" value="LuxR_C_like"/>
    <property type="match status" value="1"/>
</dbReference>
<keyword evidence="4" id="KW-0238">DNA-binding</keyword>
<dbReference type="Pfam" id="PF00072">
    <property type="entry name" value="Response_reg"/>
    <property type="match status" value="1"/>
</dbReference>
<dbReference type="RefSeq" id="WP_066128669.1">
    <property type="nucleotide sequence ID" value="NZ_KQ959857.1"/>
</dbReference>
<dbReference type="SUPFAM" id="SSF52172">
    <property type="entry name" value="CheY-like"/>
    <property type="match status" value="1"/>
</dbReference>
<organism evidence="9 10">
    <name type="scientific">Gemelliphila asaccharolytica</name>
    <dbReference type="NCBI Taxonomy" id="502393"/>
    <lineage>
        <taxon>Bacteria</taxon>
        <taxon>Bacillati</taxon>
        <taxon>Bacillota</taxon>
        <taxon>Bacilli</taxon>
        <taxon>Bacillales</taxon>
        <taxon>Gemellaceae</taxon>
        <taxon>Gemelliphila</taxon>
    </lineage>
</organism>
<dbReference type="InterPro" id="IPR058245">
    <property type="entry name" value="NreC/VraR/RcsB-like_REC"/>
</dbReference>
<evidence type="ECO:0000256" key="3">
    <source>
        <dbReference type="ARBA" id="ARBA00023015"/>
    </source>
</evidence>
<keyword evidence="2" id="KW-0902">Two-component regulatory system</keyword>
<evidence type="ECO:0000313" key="9">
    <source>
        <dbReference type="EMBL" id="KXB58849.1"/>
    </source>
</evidence>
<evidence type="ECO:0000256" key="2">
    <source>
        <dbReference type="ARBA" id="ARBA00023012"/>
    </source>
</evidence>
<dbReference type="InterPro" id="IPR000792">
    <property type="entry name" value="Tscrpt_reg_LuxR_C"/>
</dbReference>
<dbReference type="PROSITE" id="PS50110">
    <property type="entry name" value="RESPONSE_REGULATORY"/>
    <property type="match status" value="1"/>
</dbReference>
<comment type="caution">
    <text evidence="9">The sequence shown here is derived from an EMBL/GenBank/DDBJ whole genome shotgun (WGS) entry which is preliminary data.</text>
</comment>
<dbReference type="PRINTS" id="PR00038">
    <property type="entry name" value="HTHLUXR"/>
</dbReference>
<dbReference type="PANTHER" id="PTHR45566:SF1">
    <property type="entry name" value="HTH-TYPE TRANSCRIPTIONAL REGULATOR YHJB-RELATED"/>
    <property type="match status" value="1"/>
</dbReference>
<reference evidence="9 10" key="1">
    <citation type="submission" date="2016-01" db="EMBL/GenBank/DDBJ databases">
        <authorList>
            <person name="Mitreva M."/>
            <person name="Pepin K.H."/>
            <person name="Mihindukulasuriya K.A."/>
            <person name="Fulton R."/>
            <person name="Fronick C."/>
            <person name="O'Laughlin M."/>
            <person name="Miner T."/>
            <person name="Herter B."/>
            <person name="Rosa B.A."/>
            <person name="Cordes M."/>
            <person name="Tomlinson C."/>
            <person name="Wollam A."/>
            <person name="Palsikar V.B."/>
            <person name="Mardis E.R."/>
            <person name="Wilson R.K."/>
        </authorList>
    </citation>
    <scope>NUCLEOTIDE SEQUENCE [LARGE SCALE GENOMIC DNA]</scope>
    <source>
        <strain evidence="9 10">KA00071</strain>
    </source>
</reference>
<evidence type="ECO:0000313" key="10">
    <source>
        <dbReference type="Proteomes" id="UP000070467"/>
    </source>
</evidence>
<dbReference type="InterPro" id="IPR001789">
    <property type="entry name" value="Sig_transdc_resp-reg_receiver"/>
</dbReference>
<dbReference type="EMBL" id="LSDB01000004">
    <property type="protein sequence ID" value="KXB58849.1"/>
    <property type="molecule type" value="Genomic_DNA"/>
</dbReference>
<evidence type="ECO:0000256" key="4">
    <source>
        <dbReference type="ARBA" id="ARBA00023125"/>
    </source>
</evidence>
<dbReference type="InterPro" id="IPR036388">
    <property type="entry name" value="WH-like_DNA-bd_sf"/>
</dbReference>
<dbReference type="SUPFAM" id="SSF46894">
    <property type="entry name" value="C-terminal effector domain of the bipartite response regulators"/>
    <property type="match status" value="1"/>
</dbReference>
<keyword evidence="5" id="KW-0804">Transcription</keyword>
<dbReference type="CDD" id="cd17535">
    <property type="entry name" value="REC_NarL-like"/>
    <property type="match status" value="1"/>
</dbReference>
<keyword evidence="3" id="KW-0805">Transcription regulation</keyword>
<keyword evidence="1 6" id="KW-0597">Phosphoprotein</keyword>
<feature type="domain" description="HTH luxR-type" evidence="7">
    <location>
        <begin position="136"/>
        <end position="201"/>
    </location>
</feature>
<keyword evidence="10" id="KW-1185">Reference proteome</keyword>
<protein>
    <submittedName>
        <fullName evidence="9">Response regulator receiver domain protein</fullName>
    </submittedName>
</protein>
<dbReference type="SMART" id="SM00421">
    <property type="entry name" value="HTH_LUXR"/>
    <property type="match status" value="1"/>
</dbReference>
<evidence type="ECO:0000256" key="6">
    <source>
        <dbReference type="PROSITE-ProRule" id="PRU00169"/>
    </source>
</evidence>
<sequence>MKILLIDDHKLIKMAVTMLIEENIKDVKIDSATSYKEFLSKINLNTYDIILCDITLKDATGYDVLTYLDEKKRQEKTIVLSMHEDKNYVKKAIRLGAKGYVAKSSAHEEIILAIEKVINGEIYLKKEYQDIFYDLYTEKDQILSDREREVLEYIVKGYTLTEIGEKLFLSVKTIDTYKKRLMEKLGLKKRSELIDYYQKELEI</sequence>
<dbReference type="PANTHER" id="PTHR45566">
    <property type="entry name" value="HTH-TYPE TRANSCRIPTIONAL REGULATOR YHJB-RELATED"/>
    <property type="match status" value="1"/>
</dbReference>
<feature type="domain" description="Response regulatory" evidence="8">
    <location>
        <begin position="2"/>
        <end position="118"/>
    </location>
</feature>